<dbReference type="CDD" id="cd02253">
    <property type="entry name" value="DmpA"/>
    <property type="match status" value="1"/>
</dbReference>
<evidence type="ECO:0000256" key="2">
    <source>
        <dbReference type="SAM" id="MobiDB-lite"/>
    </source>
</evidence>
<dbReference type="PANTHER" id="PTHR36512">
    <property type="entry name" value="D-AMINOPEPTIDASE"/>
    <property type="match status" value="1"/>
</dbReference>
<name>A0A1U7PSG5_9BACI</name>
<dbReference type="STRING" id="550447.SAMN05428946_2400"/>
<dbReference type="Pfam" id="PF03576">
    <property type="entry name" value="Peptidase_S58"/>
    <property type="match status" value="1"/>
</dbReference>
<sequence length="351" mass="36586">MEKGKLNAITDIEGVAVGHVTLGGPIEGEDFRCTGVTAILPHGGNLFEEKVPAASFVLNGFGKTAGLVQVEELGVIESPIMLTNTFSVGAVLEGTIRHMLGENPAIGDSSSSLNVVVGECNDSYLNSMRRMAVRPEHAEEAIRSAAPGAFAQGAVGAGKGMICYGAKGGVGSSSRLARHAGRTFTVGTLVLTNFGRGHECLFPGWVTPEEPAPETPVAESGGSTSDQDDKRPDGSVIIVVATDAPLDSRQLGRLAKRAAIGLGRTGTHIHNGSGDIIISFSAAQTVPHGGEEPTCTREVMKDDHPVMNDLFQAAIESTEEAILQSLLHAETTSGRKGRLVKKAVFESNPLA</sequence>
<comment type="similarity">
    <text evidence="1">Belongs to the peptidase S58 family.</text>
</comment>
<dbReference type="OrthoDB" id="9770388at2"/>
<organism evidence="3 4">
    <name type="scientific">Edaphobacillus lindanitolerans</name>
    <dbReference type="NCBI Taxonomy" id="550447"/>
    <lineage>
        <taxon>Bacteria</taxon>
        <taxon>Bacillati</taxon>
        <taxon>Bacillota</taxon>
        <taxon>Bacilli</taxon>
        <taxon>Bacillales</taxon>
        <taxon>Bacillaceae</taxon>
        <taxon>Edaphobacillus</taxon>
    </lineage>
</organism>
<accession>A0A1U7PSG5</accession>
<keyword evidence="3" id="KW-0031">Aminopeptidase</keyword>
<feature type="region of interest" description="Disordered" evidence="2">
    <location>
        <begin position="205"/>
        <end position="232"/>
    </location>
</feature>
<dbReference type="RefSeq" id="WP_076759154.1">
    <property type="nucleotide sequence ID" value="NZ_FTPL01000003.1"/>
</dbReference>
<dbReference type="SUPFAM" id="SSF56266">
    <property type="entry name" value="DmpA/ArgJ-like"/>
    <property type="match status" value="1"/>
</dbReference>
<proteinExistence type="inferred from homology"/>
<evidence type="ECO:0000313" key="3">
    <source>
        <dbReference type="EMBL" id="SIT89354.1"/>
    </source>
</evidence>
<dbReference type="Proteomes" id="UP000187550">
    <property type="component" value="Unassembled WGS sequence"/>
</dbReference>
<dbReference type="GO" id="GO:0004177">
    <property type="term" value="F:aminopeptidase activity"/>
    <property type="evidence" value="ECO:0007669"/>
    <property type="project" value="UniProtKB-KW"/>
</dbReference>
<reference evidence="4" key="1">
    <citation type="submission" date="2017-01" db="EMBL/GenBank/DDBJ databases">
        <authorList>
            <person name="Varghese N."/>
            <person name="Submissions S."/>
        </authorList>
    </citation>
    <scope>NUCLEOTIDE SEQUENCE [LARGE SCALE GENOMIC DNA]</scope>
    <source>
        <strain evidence="4">MNA4</strain>
    </source>
</reference>
<dbReference type="EMBL" id="FTPL01000003">
    <property type="protein sequence ID" value="SIT89354.1"/>
    <property type="molecule type" value="Genomic_DNA"/>
</dbReference>
<evidence type="ECO:0000256" key="1">
    <source>
        <dbReference type="ARBA" id="ARBA00007068"/>
    </source>
</evidence>
<keyword evidence="4" id="KW-1185">Reference proteome</keyword>
<gene>
    <name evidence="3" type="ORF">SAMN05428946_2400</name>
</gene>
<keyword evidence="3" id="KW-0378">Hydrolase</keyword>
<dbReference type="AlphaFoldDB" id="A0A1U7PSG5"/>
<evidence type="ECO:0000313" key="4">
    <source>
        <dbReference type="Proteomes" id="UP000187550"/>
    </source>
</evidence>
<dbReference type="Gene3D" id="3.60.70.12">
    <property type="entry name" value="L-amino peptidase D-ALA esterase/amidase"/>
    <property type="match status" value="1"/>
</dbReference>
<dbReference type="InterPro" id="IPR016117">
    <property type="entry name" value="ArgJ-like_dom_sf"/>
</dbReference>
<dbReference type="InterPro" id="IPR005321">
    <property type="entry name" value="Peptidase_S58_DmpA"/>
</dbReference>
<protein>
    <submittedName>
        <fullName evidence="3">D-aminopeptidase</fullName>
    </submittedName>
</protein>
<keyword evidence="3" id="KW-0645">Protease</keyword>
<dbReference type="PANTHER" id="PTHR36512:SF3">
    <property type="entry name" value="BLR5678 PROTEIN"/>
    <property type="match status" value="1"/>
</dbReference>